<keyword evidence="6" id="KW-0547">Nucleotide-binding</keyword>
<dbReference type="GO" id="GO:0045505">
    <property type="term" value="F:dynein intermediate chain binding"/>
    <property type="evidence" value="ECO:0007669"/>
    <property type="project" value="InterPro"/>
</dbReference>
<evidence type="ECO:0000256" key="7">
    <source>
        <dbReference type="ARBA" id="ARBA00022840"/>
    </source>
</evidence>
<dbReference type="GO" id="GO:1902850">
    <property type="term" value="P:microtubule cytoskeleton organization involved in mitosis"/>
    <property type="evidence" value="ECO:0007669"/>
    <property type="project" value="UniProtKB-ARBA"/>
</dbReference>
<dbReference type="PANTHER" id="PTHR45703:SF22">
    <property type="entry name" value="DYNEIN CYTOPLASMIC 2 HEAVY CHAIN 1"/>
    <property type="match status" value="1"/>
</dbReference>
<evidence type="ECO:0000256" key="2">
    <source>
        <dbReference type="ARBA" id="ARBA00022197"/>
    </source>
</evidence>
<reference evidence="12" key="1">
    <citation type="submission" date="2019-11" db="UniProtKB">
        <authorList>
            <consortium name="WormBaseParasite"/>
        </authorList>
    </citation>
    <scope>IDENTIFICATION</scope>
</reference>
<keyword evidence="5" id="KW-0677">Repeat</keyword>
<evidence type="ECO:0000256" key="8">
    <source>
        <dbReference type="ARBA" id="ARBA00023054"/>
    </source>
</evidence>
<evidence type="ECO:0000256" key="10">
    <source>
        <dbReference type="ARBA" id="ARBA00023212"/>
    </source>
</evidence>
<evidence type="ECO:0000256" key="4">
    <source>
        <dbReference type="ARBA" id="ARBA00022701"/>
    </source>
</evidence>
<sequence>MADAEFSYTFEYQGNAPRLVHTPLTDRCYLTLTQAMQMGMGGNPYGPAGTGKTESVKQLGGLLGRQVLVFNCDEGIDVQSMGRIFVGLVKCGAWGCFDEFNRLEEAVMSAVSMQIQVRRIFELRFSGCCVSLNNVVLEVSV</sequence>
<keyword evidence="4" id="KW-0493">Microtubule</keyword>
<evidence type="ECO:0000259" key="11">
    <source>
        <dbReference type="Pfam" id="PF12774"/>
    </source>
</evidence>
<dbReference type="InterPro" id="IPR026983">
    <property type="entry name" value="DHC"/>
</dbReference>
<name>A0A5K3F1P3_MESCO</name>
<dbReference type="GO" id="GO:0030286">
    <property type="term" value="C:dynein complex"/>
    <property type="evidence" value="ECO:0007669"/>
    <property type="project" value="InterPro"/>
</dbReference>
<dbReference type="InterPro" id="IPR035699">
    <property type="entry name" value="AAA_6"/>
</dbReference>
<evidence type="ECO:0000256" key="5">
    <source>
        <dbReference type="ARBA" id="ARBA00022737"/>
    </source>
</evidence>
<keyword evidence="8" id="KW-0175">Coiled coil</keyword>
<dbReference type="Pfam" id="PF12774">
    <property type="entry name" value="AAA_6"/>
    <property type="match status" value="1"/>
</dbReference>
<accession>A0A5K3F1P3</accession>
<feature type="domain" description="Dynein heavy chain hydrolytic ATP-binding dynein motor region" evidence="11">
    <location>
        <begin position="8"/>
        <end position="117"/>
    </location>
</feature>
<protein>
    <recommendedName>
        <fullName evidence="2">Dynein heavy chain, cytoplasmic</fullName>
    </recommendedName>
</protein>
<dbReference type="GO" id="GO:0000070">
    <property type="term" value="P:mitotic sister chromatid segregation"/>
    <property type="evidence" value="ECO:0007669"/>
    <property type="project" value="UniProtKB-ARBA"/>
</dbReference>
<dbReference type="Gene3D" id="1.20.58.1120">
    <property type="match status" value="1"/>
</dbReference>
<proteinExistence type="predicted"/>
<evidence type="ECO:0000256" key="6">
    <source>
        <dbReference type="ARBA" id="ARBA00022741"/>
    </source>
</evidence>
<evidence type="ECO:0000313" key="12">
    <source>
        <dbReference type="WBParaSite" id="MCU_004835-RA"/>
    </source>
</evidence>
<dbReference type="FunFam" id="3.40.50.300:FF:000996">
    <property type="entry name" value="Cytoplasmic dynein heavy chain"/>
    <property type="match status" value="1"/>
</dbReference>
<dbReference type="Gene3D" id="3.40.50.300">
    <property type="entry name" value="P-loop containing nucleotide triphosphate hydrolases"/>
    <property type="match status" value="1"/>
</dbReference>
<dbReference type="GO" id="GO:0000235">
    <property type="term" value="C:astral microtubule"/>
    <property type="evidence" value="ECO:0007669"/>
    <property type="project" value="UniProtKB-ARBA"/>
</dbReference>
<dbReference type="AlphaFoldDB" id="A0A5K3F1P3"/>
<dbReference type="GO" id="GO:0008569">
    <property type="term" value="F:minus-end-directed microtubule motor activity"/>
    <property type="evidence" value="ECO:0007669"/>
    <property type="project" value="UniProtKB-ARBA"/>
</dbReference>
<dbReference type="WBParaSite" id="MCU_004835-RA">
    <property type="protein sequence ID" value="MCU_004835-RA"/>
    <property type="gene ID" value="MCU_004835"/>
</dbReference>
<dbReference type="GO" id="GO:0005938">
    <property type="term" value="C:cell cortex"/>
    <property type="evidence" value="ECO:0007669"/>
    <property type="project" value="UniProtKB-ARBA"/>
</dbReference>
<keyword evidence="7" id="KW-0067">ATP-binding</keyword>
<dbReference type="SUPFAM" id="SSF52540">
    <property type="entry name" value="P-loop containing nucleoside triphosphate hydrolases"/>
    <property type="match status" value="1"/>
</dbReference>
<evidence type="ECO:0000256" key="9">
    <source>
        <dbReference type="ARBA" id="ARBA00023175"/>
    </source>
</evidence>
<dbReference type="GO" id="GO:0051959">
    <property type="term" value="F:dynein light intermediate chain binding"/>
    <property type="evidence" value="ECO:0007669"/>
    <property type="project" value="InterPro"/>
</dbReference>
<dbReference type="GO" id="GO:0030473">
    <property type="term" value="P:nuclear migration along microtubule"/>
    <property type="evidence" value="ECO:0007669"/>
    <property type="project" value="UniProtKB-ARBA"/>
</dbReference>
<dbReference type="PANTHER" id="PTHR45703">
    <property type="entry name" value="DYNEIN HEAVY CHAIN"/>
    <property type="match status" value="1"/>
</dbReference>
<evidence type="ECO:0000256" key="3">
    <source>
        <dbReference type="ARBA" id="ARBA00022490"/>
    </source>
</evidence>
<keyword evidence="9" id="KW-0505">Motor protein</keyword>
<keyword evidence="3" id="KW-0963">Cytoplasm</keyword>
<evidence type="ECO:0000256" key="1">
    <source>
        <dbReference type="ARBA" id="ARBA00004245"/>
    </source>
</evidence>
<comment type="subcellular location">
    <subcellularLocation>
        <location evidence="1">Cytoplasm</location>
        <location evidence="1">Cytoskeleton</location>
    </subcellularLocation>
</comment>
<dbReference type="GO" id="GO:0005524">
    <property type="term" value="F:ATP binding"/>
    <property type="evidence" value="ECO:0007669"/>
    <property type="project" value="UniProtKB-KW"/>
</dbReference>
<organism evidence="12">
    <name type="scientific">Mesocestoides corti</name>
    <name type="common">Flatworm</name>
    <dbReference type="NCBI Taxonomy" id="53468"/>
    <lineage>
        <taxon>Eukaryota</taxon>
        <taxon>Metazoa</taxon>
        <taxon>Spiralia</taxon>
        <taxon>Lophotrochozoa</taxon>
        <taxon>Platyhelminthes</taxon>
        <taxon>Cestoda</taxon>
        <taxon>Eucestoda</taxon>
        <taxon>Cyclophyllidea</taxon>
        <taxon>Mesocestoididae</taxon>
        <taxon>Mesocestoides</taxon>
    </lineage>
</organism>
<dbReference type="InterPro" id="IPR027417">
    <property type="entry name" value="P-loop_NTPase"/>
</dbReference>
<keyword evidence="10" id="KW-0206">Cytoskeleton</keyword>